<feature type="region of interest" description="Disordered" evidence="5">
    <location>
        <begin position="216"/>
        <end position="259"/>
    </location>
</feature>
<evidence type="ECO:0000256" key="1">
    <source>
        <dbReference type="ARBA" id="ARBA00004167"/>
    </source>
</evidence>
<feature type="signal peptide" evidence="7">
    <location>
        <begin position="1"/>
        <end position="19"/>
    </location>
</feature>
<name>A0A9W9LMB9_9EURO</name>
<feature type="region of interest" description="Disordered" evidence="5">
    <location>
        <begin position="131"/>
        <end position="167"/>
    </location>
</feature>
<accession>A0A9W9LMB9</accession>
<comment type="caution">
    <text evidence="8">The sequence shown here is derived from an EMBL/GenBank/DDBJ whole genome shotgun (WGS) entry which is preliminary data.</text>
</comment>
<dbReference type="PANTHER" id="PTHR15549:SF26">
    <property type="entry name" value="AXIAL BUDDING PATTERN PROTEIN 2-RELATED"/>
    <property type="match status" value="1"/>
</dbReference>
<evidence type="ECO:0000256" key="3">
    <source>
        <dbReference type="ARBA" id="ARBA00022989"/>
    </source>
</evidence>
<proteinExistence type="predicted"/>
<evidence type="ECO:0008006" key="10">
    <source>
        <dbReference type="Google" id="ProtNLM"/>
    </source>
</evidence>
<comment type="subcellular location">
    <subcellularLocation>
        <location evidence="1">Membrane</location>
        <topology evidence="1">Single-pass membrane protein</topology>
    </subcellularLocation>
</comment>
<evidence type="ECO:0000256" key="6">
    <source>
        <dbReference type="SAM" id="Phobius"/>
    </source>
</evidence>
<dbReference type="AlphaFoldDB" id="A0A9W9LMB9"/>
<keyword evidence="2 6" id="KW-0812">Transmembrane</keyword>
<dbReference type="EMBL" id="JAPQKO010000005">
    <property type="protein sequence ID" value="KAJ5162316.1"/>
    <property type="molecule type" value="Genomic_DNA"/>
</dbReference>
<dbReference type="GO" id="GO:0071944">
    <property type="term" value="C:cell periphery"/>
    <property type="evidence" value="ECO:0007669"/>
    <property type="project" value="UniProtKB-ARBA"/>
</dbReference>
<dbReference type="Proteomes" id="UP001146351">
    <property type="component" value="Unassembled WGS sequence"/>
</dbReference>
<sequence>MYWIDYLFVLGVLFSVAVTGDNYFKSPAQSHGKDPVLTLGETQLVSWETSLDVFNVTIWQQSRYQESAASKGNIYSKIHANDQITNFTWVVQLYGFDLDYSNLFFLWINPDGPNGFTSTFFNISEPSATSNAAVPTATSTSTSISAPSASSGTSSHSTNPSPRPSELTTTGKIAIGVGAGLGVPILCALGILIWINKRRTRPNTKETQISAISAPVNHSWPTQPPMRPLSSRHPLSPPKEMHGNDLPGHFTELPSQSFR</sequence>
<dbReference type="PANTHER" id="PTHR15549">
    <property type="entry name" value="PAIRED IMMUNOGLOBULIN-LIKE TYPE 2 RECEPTOR"/>
    <property type="match status" value="1"/>
</dbReference>
<feature type="compositionally biased region" description="Low complexity" evidence="5">
    <location>
        <begin position="131"/>
        <end position="160"/>
    </location>
</feature>
<feature type="chain" id="PRO_5040747709" description="Mid2 domain-containing protein" evidence="7">
    <location>
        <begin position="20"/>
        <end position="259"/>
    </location>
</feature>
<evidence type="ECO:0000313" key="9">
    <source>
        <dbReference type="Proteomes" id="UP001146351"/>
    </source>
</evidence>
<evidence type="ECO:0000256" key="2">
    <source>
        <dbReference type="ARBA" id="ARBA00022692"/>
    </source>
</evidence>
<evidence type="ECO:0000256" key="7">
    <source>
        <dbReference type="SAM" id="SignalP"/>
    </source>
</evidence>
<organism evidence="8 9">
    <name type="scientific">Penicillium capsulatum</name>
    <dbReference type="NCBI Taxonomy" id="69766"/>
    <lineage>
        <taxon>Eukaryota</taxon>
        <taxon>Fungi</taxon>
        <taxon>Dikarya</taxon>
        <taxon>Ascomycota</taxon>
        <taxon>Pezizomycotina</taxon>
        <taxon>Eurotiomycetes</taxon>
        <taxon>Eurotiomycetidae</taxon>
        <taxon>Eurotiales</taxon>
        <taxon>Aspergillaceae</taxon>
        <taxon>Penicillium</taxon>
    </lineage>
</organism>
<keyword evidence="3 6" id="KW-1133">Transmembrane helix</keyword>
<evidence type="ECO:0000256" key="5">
    <source>
        <dbReference type="SAM" id="MobiDB-lite"/>
    </source>
</evidence>
<keyword evidence="7" id="KW-0732">Signal</keyword>
<evidence type="ECO:0000256" key="4">
    <source>
        <dbReference type="ARBA" id="ARBA00023136"/>
    </source>
</evidence>
<keyword evidence="9" id="KW-1185">Reference proteome</keyword>
<dbReference type="OrthoDB" id="5390143at2759"/>
<reference evidence="8" key="1">
    <citation type="submission" date="2022-11" db="EMBL/GenBank/DDBJ databases">
        <authorList>
            <person name="Petersen C."/>
        </authorList>
    </citation>
    <scope>NUCLEOTIDE SEQUENCE</scope>
    <source>
        <strain evidence="8">IBT 21917</strain>
    </source>
</reference>
<dbReference type="GO" id="GO:0016020">
    <property type="term" value="C:membrane"/>
    <property type="evidence" value="ECO:0007669"/>
    <property type="project" value="UniProtKB-SubCell"/>
</dbReference>
<gene>
    <name evidence="8" type="ORF">N7492_007708</name>
</gene>
<protein>
    <recommendedName>
        <fullName evidence="10">Mid2 domain-containing protein</fullName>
    </recommendedName>
</protein>
<evidence type="ECO:0000313" key="8">
    <source>
        <dbReference type="EMBL" id="KAJ5162316.1"/>
    </source>
</evidence>
<feature type="transmembrane region" description="Helical" evidence="6">
    <location>
        <begin position="173"/>
        <end position="195"/>
    </location>
</feature>
<keyword evidence="4 6" id="KW-0472">Membrane</keyword>
<reference evidence="8" key="2">
    <citation type="journal article" date="2023" name="IMA Fungus">
        <title>Comparative genomic study of the Penicillium genus elucidates a diverse pangenome and 15 lateral gene transfer events.</title>
        <authorList>
            <person name="Petersen C."/>
            <person name="Sorensen T."/>
            <person name="Nielsen M.R."/>
            <person name="Sondergaard T.E."/>
            <person name="Sorensen J.L."/>
            <person name="Fitzpatrick D.A."/>
            <person name="Frisvad J.C."/>
            <person name="Nielsen K.L."/>
        </authorList>
    </citation>
    <scope>NUCLEOTIDE SEQUENCE</scope>
    <source>
        <strain evidence="8">IBT 21917</strain>
    </source>
</reference>
<dbReference type="InterPro" id="IPR051694">
    <property type="entry name" value="Immunoregulatory_rcpt-like"/>
</dbReference>